<dbReference type="OrthoDB" id="1506209at2759"/>
<organism evidence="2 3">
    <name type="scientific">Cephalotus follicularis</name>
    <name type="common">Albany pitcher plant</name>
    <dbReference type="NCBI Taxonomy" id="3775"/>
    <lineage>
        <taxon>Eukaryota</taxon>
        <taxon>Viridiplantae</taxon>
        <taxon>Streptophyta</taxon>
        <taxon>Embryophyta</taxon>
        <taxon>Tracheophyta</taxon>
        <taxon>Spermatophyta</taxon>
        <taxon>Magnoliopsida</taxon>
        <taxon>eudicotyledons</taxon>
        <taxon>Gunneridae</taxon>
        <taxon>Pentapetalae</taxon>
        <taxon>rosids</taxon>
        <taxon>fabids</taxon>
        <taxon>Oxalidales</taxon>
        <taxon>Cephalotaceae</taxon>
        <taxon>Cephalotus</taxon>
    </lineage>
</organism>
<reference evidence="3" key="1">
    <citation type="submission" date="2016-04" db="EMBL/GenBank/DDBJ databases">
        <title>Cephalotus genome sequencing.</title>
        <authorList>
            <person name="Fukushima K."/>
            <person name="Hasebe M."/>
            <person name="Fang X."/>
        </authorList>
    </citation>
    <scope>NUCLEOTIDE SEQUENCE [LARGE SCALE GENOMIC DNA]</scope>
    <source>
        <strain evidence="3">cv. St1</strain>
    </source>
</reference>
<accession>A0A1Q3B5L2</accession>
<evidence type="ECO:0000256" key="1">
    <source>
        <dbReference type="SAM" id="MobiDB-lite"/>
    </source>
</evidence>
<dbReference type="Proteomes" id="UP000187406">
    <property type="component" value="Unassembled WGS sequence"/>
</dbReference>
<protein>
    <submittedName>
        <fullName evidence="2">Uncharacterized protein</fullName>
    </submittedName>
</protein>
<dbReference type="EMBL" id="BDDD01000304">
    <property type="protein sequence ID" value="GAV63346.1"/>
    <property type="molecule type" value="Genomic_DNA"/>
</dbReference>
<comment type="caution">
    <text evidence="2">The sequence shown here is derived from an EMBL/GenBank/DDBJ whole genome shotgun (WGS) entry which is preliminary data.</text>
</comment>
<sequence>MASSNPKESEETVKATPKAPVPTKSSAASSPPPKSAAIGRARTEYPREPDMIYTAFEKPKDDVTPIGNKTMELSLKLEGKLGYFLPRTATHPIPTYVTLNDQEYRTVIYSTLQQVLHRLLRLKGNIEDADANTRVEDTALSLMKGICVLTYMKLRAVNSLATSQLNLFRRKPKAPIDLKVPVPYALAISQLGRVKVRSLEEEKTLSPTCSLEATKNFLIGPNFSWSSTEYAQAREYAESLGMQFASADLGVKLGSAWWLLRRTNDDGTYGLDCILPEDNYTEAAVVLNSLFYRAAHDGVPASFFTLDGIDNHSYGFMLRDPHDGINLSSYFAIEGRST</sequence>
<feature type="compositionally biased region" description="Low complexity" evidence="1">
    <location>
        <begin position="17"/>
        <end position="29"/>
    </location>
</feature>
<feature type="region of interest" description="Disordered" evidence="1">
    <location>
        <begin position="1"/>
        <end position="44"/>
    </location>
</feature>
<evidence type="ECO:0000313" key="2">
    <source>
        <dbReference type="EMBL" id="GAV63346.1"/>
    </source>
</evidence>
<proteinExistence type="predicted"/>
<name>A0A1Q3B5L2_CEPFO</name>
<keyword evidence="3" id="KW-1185">Reference proteome</keyword>
<dbReference type="InParanoid" id="A0A1Q3B5L2"/>
<dbReference type="AlphaFoldDB" id="A0A1Q3B5L2"/>
<evidence type="ECO:0000313" key="3">
    <source>
        <dbReference type="Proteomes" id="UP000187406"/>
    </source>
</evidence>
<gene>
    <name evidence="2" type="ORF">CFOL_v3_06864</name>
</gene>